<evidence type="ECO:0000256" key="2">
    <source>
        <dbReference type="ARBA" id="ARBA00022833"/>
    </source>
</evidence>
<dbReference type="PROSITE" id="PS50081">
    <property type="entry name" value="ZF_DAG_PE_2"/>
    <property type="match status" value="1"/>
</dbReference>
<feature type="region of interest" description="Disordered" evidence="3">
    <location>
        <begin position="230"/>
        <end position="256"/>
    </location>
</feature>
<reference evidence="5" key="1">
    <citation type="submission" date="2022-01" db="EMBL/GenBank/DDBJ databases">
        <authorList>
            <person name="King R."/>
        </authorList>
    </citation>
    <scope>NUCLEOTIDE SEQUENCE</scope>
</reference>
<dbReference type="Proteomes" id="UP001153737">
    <property type="component" value="Chromosome 17"/>
</dbReference>
<organism evidence="5 6">
    <name type="scientific">Phaedon cochleariae</name>
    <name type="common">Mustard beetle</name>
    <dbReference type="NCBI Taxonomy" id="80249"/>
    <lineage>
        <taxon>Eukaryota</taxon>
        <taxon>Metazoa</taxon>
        <taxon>Ecdysozoa</taxon>
        <taxon>Arthropoda</taxon>
        <taxon>Hexapoda</taxon>
        <taxon>Insecta</taxon>
        <taxon>Pterygota</taxon>
        <taxon>Neoptera</taxon>
        <taxon>Endopterygota</taxon>
        <taxon>Coleoptera</taxon>
        <taxon>Polyphaga</taxon>
        <taxon>Cucujiformia</taxon>
        <taxon>Chrysomeloidea</taxon>
        <taxon>Chrysomelidae</taxon>
        <taxon>Chrysomelinae</taxon>
        <taxon>Chrysomelini</taxon>
        <taxon>Phaedon</taxon>
    </lineage>
</organism>
<name>A0A9N9SFX8_PHACE</name>
<gene>
    <name evidence="5" type="ORF">PHAECO_LOCUS5615</name>
</gene>
<keyword evidence="2" id="KW-0862">Zinc</keyword>
<evidence type="ECO:0000313" key="5">
    <source>
        <dbReference type="EMBL" id="CAG9818118.1"/>
    </source>
</evidence>
<accession>A0A9N9SFX8</accession>
<proteinExistence type="predicted"/>
<keyword evidence="1" id="KW-0479">Metal-binding</keyword>
<dbReference type="CDD" id="cd00029">
    <property type="entry name" value="C1"/>
    <property type="match status" value="1"/>
</dbReference>
<keyword evidence="6" id="KW-1185">Reference proteome</keyword>
<dbReference type="InterPro" id="IPR046349">
    <property type="entry name" value="C1-like_sf"/>
</dbReference>
<dbReference type="InterPro" id="IPR002219">
    <property type="entry name" value="PKC_DAG/PE"/>
</dbReference>
<dbReference type="EMBL" id="OU896723">
    <property type="protein sequence ID" value="CAG9818118.1"/>
    <property type="molecule type" value="Genomic_DNA"/>
</dbReference>
<dbReference type="AlphaFoldDB" id="A0A9N9SFX8"/>
<feature type="domain" description="Phorbol-ester/DAG-type" evidence="4">
    <location>
        <begin position="3"/>
        <end position="50"/>
    </location>
</feature>
<feature type="compositionally biased region" description="Basic residues" evidence="3">
    <location>
        <begin position="231"/>
        <end position="242"/>
    </location>
</feature>
<reference evidence="5" key="2">
    <citation type="submission" date="2022-10" db="EMBL/GenBank/DDBJ databases">
        <authorList>
            <consortium name="ENA_rothamsted_submissions"/>
            <consortium name="culmorum"/>
            <person name="King R."/>
        </authorList>
    </citation>
    <scope>NUCLEOTIDE SEQUENCE</scope>
</reference>
<dbReference type="SUPFAM" id="SSF57889">
    <property type="entry name" value="Cysteine-rich domain"/>
    <property type="match status" value="1"/>
</dbReference>
<protein>
    <recommendedName>
        <fullName evidence="4">Phorbol-ester/DAG-type domain-containing protein</fullName>
    </recommendedName>
</protein>
<evidence type="ECO:0000313" key="6">
    <source>
        <dbReference type="Proteomes" id="UP001153737"/>
    </source>
</evidence>
<dbReference type="OrthoDB" id="6811187at2759"/>
<feature type="compositionally biased region" description="Basic and acidic residues" evidence="3">
    <location>
        <begin position="247"/>
        <end position="256"/>
    </location>
</feature>
<sequence>MAPPVVDVKDLAPKSNVCNKCKNSVKSGLKCMKCDIVFHPSCAKNCSYVTFLDNNKIVCCDSAPTSKDDIMDPESNAALFDALEKVYPDGKVDLSIFSYIIRQKDTIIKQLEEKVMLLNSHISVLNAKHIDSINLQKTVVARPVADIAINEHQQSYSEVAASSSSSRHMGNPEMVSKQNVAEAVMNANTQLKCNHYINLGGTTSIHANDSPVSPAISLRNHDVDNDGFQKVTRRKPERKSKKMGTGDGDKTFHGKKDNENRKLWLFISRVPDSVNSENVKQFLQTKTNSNQVEECAAGGVRHLQRADVPGRDALFLQTHILRRVQDAS</sequence>
<evidence type="ECO:0000256" key="1">
    <source>
        <dbReference type="ARBA" id="ARBA00022723"/>
    </source>
</evidence>
<dbReference type="GO" id="GO:0046872">
    <property type="term" value="F:metal ion binding"/>
    <property type="evidence" value="ECO:0007669"/>
    <property type="project" value="UniProtKB-KW"/>
</dbReference>
<evidence type="ECO:0000259" key="4">
    <source>
        <dbReference type="PROSITE" id="PS50081"/>
    </source>
</evidence>
<evidence type="ECO:0000256" key="3">
    <source>
        <dbReference type="SAM" id="MobiDB-lite"/>
    </source>
</evidence>